<evidence type="ECO:0000313" key="2">
    <source>
        <dbReference type="Proteomes" id="UP001216638"/>
    </source>
</evidence>
<dbReference type="EMBL" id="CP119952">
    <property type="protein sequence ID" value="WFC94992.1"/>
    <property type="molecule type" value="Genomic_DNA"/>
</dbReference>
<proteinExistence type="predicted"/>
<accession>A0AAF0DT84</accession>
<gene>
    <name evidence="1" type="ORF">MBRA1_001631</name>
</gene>
<keyword evidence="2" id="KW-1185">Reference proteome</keyword>
<name>A0AAF0DT84_9BASI</name>
<sequence>MSHEAQARRAAGLPMLPPEVLQQVVEHLSIPASEGELGAVRALLRLSVVSHTMRVWALDALYRILVLPRHVRDFRKWYSRMRTSLPPFPCAGYVRGIFFGIDDVCLPLLLIQITRLTAASAGWESEMLRLLHYCGATVEYLSLWQTESRALLRDAAQVRREGSSQPIWAIGEQPLTGDEPEEPMFPPVDPNDIPRWLRSELEQAPSDQVAKQHLAHFPFAPRTNTAKWWRTRPRPRACSPRFLSMVMSYPFYENERPELFSNMNIWSRVEELDIYISSDVPKSLLLLAQLGHTPIRRLRISTSHASLAIETNGSSAAQYTNACAALHTLVSSKDLAQALVHEFAGRFIHEPIVLETACLRCLEGEPPAPPTESSTQLATEHVLRRKRLAIRLSLTQGNQAIWGKLKHRQWDFRERAQFHREGAWSLLLR</sequence>
<dbReference type="Proteomes" id="UP001216638">
    <property type="component" value="Chromosome 2"/>
</dbReference>
<evidence type="ECO:0008006" key="3">
    <source>
        <dbReference type="Google" id="ProtNLM"/>
    </source>
</evidence>
<organism evidence="1 2">
    <name type="scientific">Malassezia brasiliensis</name>
    <dbReference type="NCBI Taxonomy" id="1821822"/>
    <lineage>
        <taxon>Eukaryota</taxon>
        <taxon>Fungi</taxon>
        <taxon>Dikarya</taxon>
        <taxon>Basidiomycota</taxon>
        <taxon>Ustilaginomycotina</taxon>
        <taxon>Malasseziomycetes</taxon>
        <taxon>Malasseziales</taxon>
        <taxon>Malasseziaceae</taxon>
        <taxon>Malassezia</taxon>
    </lineage>
</organism>
<evidence type="ECO:0000313" key="1">
    <source>
        <dbReference type="EMBL" id="WFC94992.1"/>
    </source>
</evidence>
<dbReference type="AlphaFoldDB" id="A0AAF0DT84"/>
<protein>
    <recommendedName>
        <fullName evidence="3">F-box domain-containing protein</fullName>
    </recommendedName>
</protein>
<reference evidence="1" key="1">
    <citation type="submission" date="2023-03" db="EMBL/GenBank/DDBJ databases">
        <title>Mating type loci evolution in Malassezia.</title>
        <authorList>
            <person name="Coelho M.A."/>
        </authorList>
    </citation>
    <scope>NUCLEOTIDE SEQUENCE</scope>
    <source>
        <strain evidence="1">CBS 14135</strain>
    </source>
</reference>